<evidence type="ECO:0000256" key="7">
    <source>
        <dbReference type="SAM" id="Phobius"/>
    </source>
</evidence>
<dbReference type="GO" id="GO:0006508">
    <property type="term" value="P:proteolysis"/>
    <property type="evidence" value="ECO:0007669"/>
    <property type="project" value="UniProtKB-KW"/>
</dbReference>
<keyword evidence="3 7" id="KW-0812">Transmembrane</keyword>
<dbReference type="GO" id="GO:0004252">
    <property type="term" value="F:serine-type endopeptidase activity"/>
    <property type="evidence" value="ECO:0007669"/>
    <property type="project" value="InterPro"/>
</dbReference>
<dbReference type="InterPro" id="IPR046483">
    <property type="entry name" value="DUF6576"/>
</dbReference>
<keyword evidence="10" id="KW-0645">Protease</keyword>
<comment type="subcellular location">
    <subcellularLocation>
        <location evidence="1">Membrane</location>
        <topology evidence="1">Multi-pass membrane protein</topology>
    </subcellularLocation>
</comment>
<dbReference type="Gene3D" id="1.20.1540.10">
    <property type="entry name" value="Rhomboid-like"/>
    <property type="match status" value="1"/>
</dbReference>
<dbReference type="InterPro" id="IPR035952">
    <property type="entry name" value="Rhomboid-like_sf"/>
</dbReference>
<dbReference type="PANTHER" id="PTHR43731:SF14">
    <property type="entry name" value="PRESENILIN-ASSOCIATED RHOMBOID-LIKE PROTEIN, MITOCHONDRIAL"/>
    <property type="match status" value="1"/>
</dbReference>
<evidence type="ECO:0000256" key="6">
    <source>
        <dbReference type="ARBA" id="ARBA00023136"/>
    </source>
</evidence>
<feature type="transmembrane region" description="Helical" evidence="7">
    <location>
        <begin position="95"/>
        <end position="113"/>
    </location>
</feature>
<dbReference type="RefSeq" id="WP_088594111.1">
    <property type="nucleotide sequence ID" value="NZ_CP022022.1"/>
</dbReference>
<dbReference type="SUPFAM" id="SSF144091">
    <property type="entry name" value="Rhomboid-like"/>
    <property type="match status" value="1"/>
</dbReference>
<proteinExistence type="inferred from homology"/>
<feature type="transmembrane region" description="Helical" evidence="7">
    <location>
        <begin position="125"/>
        <end position="144"/>
    </location>
</feature>
<dbReference type="Pfam" id="PF01694">
    <property type="entry name" value="Rhomboid"/>
    <property type="match status" value="1"/>
</dbReference>
<keyword evidence="6 7" id="KW-0472">Membrane</keyword>
<dbReference type="AlphaFoldDB" id="A0A1Z4BP49"/>
<evidence type="ECO:0000256" key="5">
    <source>
        <dbReference type="ARBA" id="ARBA00022989"/>
    </source>
</evidence>
<keyword evidence="4" id="KW-0378">Hydrolase</keyword>
<feature type="transmembrane region" description="Helical" evidence="7">
    <location>
        <begin position="181"/>
        <end position="201"/>
    </location>
</feature>
<dbReference type="KEGG" id="capn:CBG49_08190"/>
<gene>
    <name evidence="10" type="ORF">CBG49_08190</name>
</gene>
<evidence type="ECO:0000256" key="1">
    <source>
        <dbReference type="ARBA" id="ARBA00004141"/>
    </source>
</evidence>
<protein>
    <submittedName>
        <fullName evidence="10">Rhomboid family intramembrane serine protease</fullName>
    </submittedName>
</protein>
<evidence type="ECO:0000313" key="11">
    <source>
        <dbReference type="Proteomes" id="UP000197007"/>
    </source>
</evidence>
<evidence type="ECO:0000313" key="10">
    <source>
        <dbReference type="EMBL" id="ASF43055.1"/>
    </source>
</evidence>
<evidence type="ECO:0000256" key="4">
    <source>
        <dbReference type="ARBA" id="ARBA00022801"/>
    </source>
</evidence>
<evidence type="ECO:0000259" key="8">
    <source>
        <dbReference type="Pfam" id="PF01694"/>
    </source>
</evidence>
<evidence type="ECO:0000256" key="3">
    <source>
        <dbReference type="ARBA" id="ARBA00022692"/>
    </source>
</evidence>
<reference evidence="11" key="1">
    <citation type="submission" date="2017-06" db="EMBL/GenBank/DDBJ databases">
        <title>Complete genome sequence of Capnocytophaga sp. KCOM 1579 (=ChDC OS43) isolated from a human refractory periapical abscess lesion.</title>
        <authorList>
            <person name="Kook J.-K."/>
            <person name="Park S.-N."/>
            <person name="Lim Y.K."/>
            <person name="Roh H."/>
        </authorList>
    </citation>
    <scope>NUCLEOTIDE SEQUENCE [LARGE SCALE GENOMIC DNA]</scope>
    <source>
        <strain evidence="11">ChDC OS43</strain>
    </source>
</reference>
<evidence type="ECO:0000259" key="9">
    <source>
        <dbReference type="Pfam" id="PF20216"/>
    </source>
</evidence>
<dbReference type="InterPro" id="IPR022764">
    <property type="entry name" value="Peptidase_S54_rhomboid_dom"/>
</dbReference>
<dbReference type="Pfam" id="PF20216">
    <property type="entry name" value="DUF6576"/>
    <property type="match status" value="1"/>
</dbReference>
<feature type="transmembrane region" description="Helical" evidence="7">
    <location>
        <begin position="72"/>
        <end position="90"/>
    </location>
</feature>
<feature type="transmembrane region" description="Helical" evidence="7">
    <location>
        <begin position="156"/>
        <end position="175"/>
    </location>
</feature>
<feature type="transmembrane region" description="Helical" evidence="7">
    <location>
        <begin position="12"/>
        <end position="33"/>
    </location>
</feature>
<keyword evidence="5 7" id="KW-1133">Transmembrane helix</keyword>
<dbReference type="GO" id="GO:0016020">
    <property type="term" value="C:membrane"/>
    <property type="evidence" value="ECO:0007669"/>
    <property type="project" value="UniProtKB-SubCell"/>
</dbReference>
<dbReference type="InterPro" id="IPR050925">
    <property type="entry name" value="Rhomboid_protease_S54"/>
</dbReference>
<feature type="domain" description="Peptidase S54 rhomboid" evidence="8">
    <location>
        <begin position="55"/>
        <end position="196"/>
    </location>
</feature>
<feature type="domain" description="DUF6576" evidence="9">
    <location>
        <begin position="224"/>
        <end position="257"/>
    </location>
</feature>
<dbReference type="Proteomes" id="UP000197007">
    <property type="component" value="Chromosome"/>
</dbReference>
<name>A0A1Z4BP49_9FLAO</name>
<comment type="similarity">
    <text evidence="2">Belongs to the peptidase S54 family.</text>
</comment>
<dbReference type="EMBL" id="CP022022">
    <property type="protein sequence ID" value="ASF43055.1"/>
    <property type="molecule type" value="Genomic_DNA"/>
</dbReference>
<evidence type="ECO:0000256" key="2">
    <source>
        <dbReference type="ARBA" id="ARBA00009045"/>
    </source>
</evidence>
<organism evidence="10 11">
    <name type="scientific">Capnocytophaga endodontalis</name>
    <dbReference type="NCBI Taxonomy" id="2708117"/>
    <lineage>
        <taxon>Bacteria</taxon>
        <taxon>Pseudomonadati</taxon>
        <taxon>Bacteroidota</taxon>
        <taxon>Flavobacteriia</taxon>
        <taxon>Flavobacteriales</taxon>
        <taxon>Flavobacteriaceae</taxon>
        <taxon>Capnocytophaga</taxon>
    </lineage>
</organism>
<accession>A0A1Z4BP49</accession>
<keyword evidence="11" id="KW-1185">Reference proteome</keyword>
<sequence>MNSLSQKFNTANKVIIFTLIAFGITQGLVYGGIFSQSQLNQWLCVPQQISLFLERPWTLLSYAFYHVNIEHLFWNMLFLFFSGHIFFRLFKAKTFISVYFFSLIGGGIAFLLWGYITPEIANNKALLGASAAVIGLLFFVITIFPSYKIYVFSFRIRLLFFLLALILFDCIDISNNFGGKIAHFGGILSGILVGFSYKHLFSPKKSPNTLSTPSIIEPQTSHISENQRIKQHQIQKLFNKINTSGYDSLTDEEKKYLFQATKENE</sequence>
<dbReference type="PANTHER" id="PTHR43731">
    <property type="entry name" value="RHOMBOID PROTEASE"/>
    <property type="match status" value="1"/>
</dbReference>